<dbReference type="PANTHER" id="PTHR48085">
    <property type="entry name" value="CADMIUM/ZINC-TRANSPORTING ATPASE HMA2-RELATED"/>
    <property type="match status" value="1"/>
</dbReference>
<evidence type="ECO:0000256" key="3">
    <source>
        <dbReference type="ARBA" id="ARBA00047308"/>
    </source>
</evidence>
<comment type="catalytic activity">
    <reaction evidence="3">
        <text>Zn(2+)(in) + ATP + H2O = Zn(2+)(out) + ADP + phosphate + H(+)</text>
        <dbReference type="Rhea" id="RHEA:20621"/>
        <dbReference type="ChEBI" id="CHEBI:15377"/>
        <dbReference type="ChEBI" id="CHEBI:15378"/>
        <dbReference type="ChEBI" id="CHEBI:29105"/>
        <dbReference type="ChEBI" id="CHEBI:30616"/>
        <dbReference type="ChEBI" id="CHEBI:43474"/>
        <dbReference type="ChEBI" id="CHEBI:456216"/>
        <dbReference type="EC" id="7.2.2.12"/>
    </reaction>
</comment>
<comment type="caution">
    <text evidence="5">The sequence shown here is derived from an EMBL/GenBank/DDBJ whole genome shotgun (WGS) entry which is preliminary data.</text>
</comment>
<comment type="similarity">
    <text evidence="1">Belongs to the cation transport ATPase (P-type) (TC 3.A.3) family. Type IB subfamily.</text>
</comment>
<proteinExistence type="inferred from homology"/>
<dbReference type="PANTHER" id="PTHR48085:SF5">
    <property type="entry name" value="CADMIUM_ZINC-TRANSPORTING ATPASE HMA4-RELATED"/>
    <property type="match status" value="1"/>
</dbReference>
<keyword evidence="4" id="KW-0812">Transmembrane</keyword>
<dbReference type="Proteomes" id="UP000004382">
    <property type="component" value="Unassembled WGS sequence"/>
</dbReference>
<evidence type="ECO:0000313" key="6">
    <source>
        <dbReference type="Proteomes" id="UP000004382"/>
    </source>
</evidence>
<keyword evidence="4" id="KW-0472">Membrane</keyword>
<dbReference type="AlphaFoldDB" id="H1KHJ6"/>
<feature type="non-terminal residue" evidence="5">
    <location>
        <position position="1"/>
    </location>
</feature>
<name>H1KHJ6_METEX</name>
<dbReference type="GO" id="GO:0016020">
    <property type="term" value="C:membrane"/>
    <property type="evidence" value="ECO:0007669"/>
    <property type="project" value="InterPro"/>
</dbReference>
<dbReference type="GO" id="GO:0016887">
    <property type="term" value="F:ATP hydrolysis activity"/>
    <property type="evidence" value="ECO:0007669"/>
    <property type="project" value="InterPro"/>
</dbReference>
<dbReference type="NCBIfam" id="TIGR01494">
    <property type="entry name" value="ATPase_P-type"/>
    <property type="match status" value="1"/>
</dbReference>
<dbReference type="GO" id="GO:0016463">
    <property type="term" value="F:P-type zinc transporter activity"/>
    <property type="evidence" value="ECO:0007669"/>
    <property type="project" value="UniProtKB-EC"/>
</dbReference>
<dbReference type="Gene3D" id="3.40.50.1000">
    <property type="entry name" value="HAD superfamily/HAD-like"/>
    <property type="match status" value="1"/>
</dbReference>
<dbReference type="RefSeq" id="WP_003599378.1">
    <property type="nucleotide sequence ID" value="NZ_AGJK01000043.1"/>
</dbReference>
<accession>H1KHJ6</accession>
<sequence length="183" mass="18155">DGAATLTALRACGIRRIVLATGDRRPIAEALVAKAPVDAIAADLDPADKTAVVAAERARGPVMMVGDGVNDAPALAAADLGVALGVRGAAAAAEAADVVLLVDSLAPLPGAIRIARRAKFIALQSVWVGLGLSLAGMVAAAFGYLTPLQGALLQEAIDVAVILNAMRVLAPGPADAEPETAAA</sequence>
<keyword evidence="5" id="KW-0378">Hydrolase</keyword>
<dbReference type="InterPro" id="IPR036412">
    <property type="entry name" value="HAD-like_sf"/>
</dbReference>
<dbReference type="EMBL" id="AGJK01000043">
    <property type="protein sequence ID" value="EHP92995.1"/>
    <property type="molecule type" value="Genomic_DNA"/>
</dbReference>
<dbReference type="InterPro" id="IPR051014">
    <property type="entry name" value="Cation_Transport_ATPase_IB"/>
</dbReference>
<evidence type="ECO:0000256" key="2">
    <source>
        <dbReference type="ARBA" id="ARBA00039097"/>
    </source>
</evidence>
<dbReference type="Pfam" id="PF00702">
    <property type="entry name" value="Hydrolase"/>
    <property type="match status" value="1"/>
</dbReference>
<dbReference type="PRINTS" id="PR00119">
    <property type="entry name" value="CATATPASE"/>
</dbReference>
<evidence type="ECO:0000256" key="1">
    <source>
        <dbReference type="ARBA" id="ARBA00006024"/>
    </source>
</evidence>
<organism evidence="5 6">
    <name type="scientific">Methylorubrum extorquens DSM 13060</name>
    <dbReference type="NCBI Taxonomy" id="882800"/>
    <lineage>
        <taxon>Bacteria</taxon>
        <taxon>Pseudomonadati</taxon>
        <taxon>Pseudomonadota</taxon>
        <taxon>Alphaproteobacteria</taxon>
        <taxon>Hyphomicrobiales</taxon>
        <taxon>Methylobacteriaceae</taxon>
        <taxon>Methylorubrum</taxon>
    </lineage>
</organism>
<dbReference type="GO" id="GO:0015086">
    <property type="term" value="F:cadmium ion transmembrane transporter activity"/>
    <property type="evidence" value="ECO:0007669"/>
    <property type="project" value="TreeGrafter"/>
</dbReference>
<evidence type="ECO:0000256" key="4">
    <source>
        <dbReference type="SAM" id="Phobius"/>
    </source>
</evidence>
<keyword evidence="4" id="KW-1133">Transmembrane helix</keyword>
<evidence type="ECO:0000313" key="5">
    <source>
        <dbReference type="EMBL" id="EHP92995.1"/>
    </source>
</evidence>
<reference evidence="5 6" key="1">
    <citation type="submission" date="2011-09" db="EMBL/GenBank/DDBJ databases">
        <title>The draft genome of Methylobacterium extorquens DSM 13060.</title>
        <authorList>
            <consortium name="US DOE Joint Genome Institute (JGI-PGF)"/>
            <person name="Lucas S."/>
            <person name="Han J."/>
            <person name="Lapidus A."/>
            <person name="Cheng J.-F."/>
            <person name="Goodwin L."/>
            <person name="Pitluck S."/>
            <person name="Peters L."/>
            <person name="Land M.L."/>
            <person name="Hauser L."/>
            <person name="Koskimaki J."/>
            <person name="Halonen O."/>
            <person name="Pirttila A."/>
            <person name="Frank C."/>
            <person name="Woyke T.J."/>
        </authorList>
    </citation>
    <scope>NUCLEOTIDE SEQUENCE [LARGE SCALE GENOMIC DNA]</scope>
    <source>
        <strain evidence="5 6">DSM 13060</strain>
    </source>
</reference>
<dbReference type="GO" id="GO:0005524">
    <property type="term" value="F:ATP binding"/>
    <property type="evidence" value="ECO:0007669"/>
    <property type="project" value="InterPro"/>
</dbReference>
<dbReference type="InterPro" id="IPR023214">
    <property type="entry name" value="HAD_sf"/>
</dbReference>
<dbReference type="EC" id="7.2.2.12" evidence="2"/>
<dbReference type="SUPFAM" id="SSF56784">
    <property type="entry name" value="HAD-like"/>
    <property type="match status" value="1"/>
</dbReference>
<feature type="transmembrane region" description="Helical" evidence="4">
    <location>
        <begin position="120"/>
        <end position="145"/>
    </location>
</feature>
<gene>
    <name evidence="5" type="ORF">MetexDRAFT_2091</name>
</gene>
<dbReference type="PATRIC" id="fig|882800.3.peg.2056"/>
<dbReference type="PRINTS" id="PR00120">
    <property type="entry name" value="HATPASE"/>
</dbReference>
<dbReference type="InterPro" id="IPR001757">
    <property type="entry name" value="P_typ_ATPase"/>
</dbReference>
<protein>
    <recommendedName>
        <fullName evidence="2">P-type Zn(2+) transporter</fullName>
        <ecNumber evidence="2">7.2.2.12</ecNumber>
    </recommendedName>
</protein>